<dbReference type="GO" id="GO:0003677">
    <property type="term" value="F:DNA binding"/>
    <property type="evidence" value="ECO:0007669"/>
    <property type="project" value="UniProtKB-KW"/>
</dbReference>
<dbReference type="PROSITE" id="PS50937">
    <property type="entry name" value="HTH_MERR_2"/>
    <property type="match status" value="1"/>
</dbReference>
<accession>A0A917XUV4</accession>
<dbReference type="SUPFAM" id="SSF46955">
    <property type="entry name" value="Putative DNA-binding domain"/>
    <property type="match status" value="1"/>
</dbReference>
<feature type="domain" description="HTH merR-type" evidence="2">
    <location>
        <begin position="7"/>
        <end position="76"/>
    </location>
</feature>
<keyword evidence="1" id="KW-0238">DNA-binding</keyword>
<dbReference type="GO" id="GO:0003700">
    <property type="term" value="F:DNA-binding transcription factor activity"/>
    <property type="evidence" value="ECO:0007669"/>
    <property type="project" value="InterPro"/>
</dbReference>
<dbReference type="PROSITE" id="PS00552">
    <property type="entry name" value="HTH_MERR_1"/>
    <property type="match status" value="1"/>
</dbReference>
<evidence type="ECO:0000313" key="3">
    <source>
        <dbReference type="EMBL" id="GGN54301.1"/>
    </source>
</evidence>
<name>A0A917XUV4_9BACI</name>
<protein>
    <submittedName>
        <fullName evidence="3">MerR family transcriptional regulator</fullName>
    </submittedName>
</protein>
<comment type="caution">
    <text evidence="3">The sequence shown here is derived from an EMBL/GenBank/DDBJ whole genome shotgun (WGS) entry which is preliminary data.</text>
</comment>
<organism evidence="3 4">
    <name type="scientific">Oceanobacillus indicireducens</name>
    <dbReference type="NCBI Taxonomy" id="1004261"/>
    <lineage>
        <taxon>Bacteria</taxon>
        <taxon>Bacillati</taxon>
        <taxon>Bacillota</taxon>
        <taxon>Bacilli</taxon>
        <taxon>Bacillales</taxon>
        <taxon>Bacillaceae</taxon>
        <taxon>Oceanobacillus</taxon>
    </lineage>
</organism>
<dbReference type="CDD" id="cd01106">
    <property type="entry name" value="HTH_TipAL-Mta"/>
    <property type="match status" value="1"/>
</dbReference>
<gene>
    <name evidence="3" type="ORF">GCM10007971_11840</name>
</gene>
<proteinExistence type="predicted"/>
<dbReference type="RefSeq" id="WP_188856421.1">
    <property type="nucleotide sequence ID" value="NZ_BMOS01000006.1"/>
</dbReference>
<sequence length="262" mass="30659">MNHEAPKFSISEFSKQARITVRTLRFYEELGLLVPTERNESGHRLYGLNELAKLQQIQSLKFLGYPLQEIKDFIKDEMDGAAQLEKSLPLQHKLLTEKRDELNQAIEAVERVQNLLQAGKSINWTVLSSLLFQMEHEEDLKEWAKEYLPESVAKEYFSLPKEYQQLLDVEMLDWLAKLEKLMQDNVPANSPEAFELLMELTELATRHVEDKEAFAMELEKAQELMAQETMDFQFPTMLTSEQESYLMKIGEEMEALYKENEE</sequence>
<reference evidence="3" key="2">
    <citation type="submission" date="2020-09" db="EMBL/GenBank/DDBJ databases">
        <authorList>
            <person name="Sun Q."/>
            <person name="Ohkuma M."/>
        </authorList>
    </citation>
    <scope>NUCLEOTIDE SEQUENCE</scope>
    <source>
        <strain evidence="3">JCM 17251</strain>
    </source>
</reference>
<dbReference type="Pfam" id="PF13411">
    <property type="entry name" value="MerR_1"/>
    <property type="match status" value="1"/>
</dbReference>
<evidence type="ECO:0000259" key="2">
    <source>
        <dbReference type="PROSITE" id="PS50937"/>
    </source>
</evidence>
<dbReference type="Proteomes" id="UP000624041">
    <property type="component" value="Unassembled WGS sequence"/>
</dbReference>
<dbReference type="SMART" id="SM00422">
    <property type="entry name" value="HTH_MERR"/>
    <property type="match status" value="1"/>
</dbReference>
<keyword evidence="4" id="KW-1185">Reference proteome</keyword>
<dbReference type="InterPro" id="IPR000551">
    <property type="entry name" value="MerR-type_HTH_dom"/>
</dbReference>
<dbReference type="AlphaFoldDB" id="A0A917XUV4"/>
<dbReference type="PANTHER" id="PTHR30204">
    <property type="entry name" value="REDOX-CYCLING DRUG-SENSING TRANSCRIPTIONAL ACTIVATOR SOXR"/>
    <property type="match status" value="1"/>
</dbReference>
<dbReference type="PRINTS" id="PR00040">
    <property type="entry name" value="HTHMERR"/>
</dbReference>
<dbReference type="InterPro" id="IPR009061">
    <property type="entry name" value="DNA-bd_dom_put_sf"/>
</dbReference>
<dbReference type="InterPro" id="IPR047057">
    <property type="entry name" value="MerR_fam"/>
</dbReference>
<dbReference type="PANTHER" id="PTHR30204:SF96">
    <property type="entry name" value="CHROMOSOME-ANCHORING PROTEIN RACA"/>
    <property type="match status" value="1"/>
</dbReference>
<evidence type="ECO:0000256" key="1">
    <source>
        <dbReference type="ARBA" id="ARBA00023125"/>
    </source>
</evidence>
<dbReference type="Gene3D" id="1.10.1660.10">
    <property type="match status" value="1"/>
</dbReference>
<reference evidence="3" key="1">
    <citation type="journal article" date="2014" name="Int. J. Syst. Evol. Microbiol.">
        <title>Complete genome sequence of Corynebacterium casei LMG S-19264T (=DSM 44701T), isolated from a smear-ripened cheese.</title>
        <authorList>
            <consortium name="US DOE Joint Genome Institute (JGI-PGF)"/>
            <person name="Walter F."/>
            <person name="Albersmeier A."/>
            <person name="Kalinowski J."/>
            <person name="Ruckert C."/>
        </authorList>
    </citation>
    <scope>NUCLEOTIDE SEQUENCE</scope>
    <source>
        <strain evidence="3">JCM 17251</strain>
    </source>
</reference>
<dbReference type="EMBL" id="BMOS01000006">
    <property type="protein sequence ID" value="GGN54301.1"/>
    <property type="molecule type" value="Genomic_DNA"/>
</dbReference>
<evidence type="ECO:0000313" key="4">
    <source>
        <dbReference type="Proteomes" id="UP000624041"/>
    </source>
</evidence>